<dbReference type="Gramene" id="OPUNC10G13820.1">
    <property type="protein sequence ID" value="OPUNC10G13820.1"/>
    <property type="gene ID" value="OPUNC10G13820"/>
</dbReference>
<dbReference type="HOGENOM" id="CLU_2626209_0_0_1"/>
<proteinExistence type="predicted"/>
<feature type="coiled-coil region" evidence="1">
    <location>
        <begin position="29"/>
        <end position="70"/>
    </location>
</feature>
<accession>A0A0E0M9K0</accession>
<reference evidence="2" key="2">
    <citation type="submission" date="2018-05" db="EMBL/GenBank/DDBJ databases">
        <title>OpunRS2 (Oryza punctata Reference Sequence Version 2).</title>
        <authorList>
            <person name="Zhang J."/>
            <person name="Kudrna D."/>
            <person name="Lee S."/>
            <person name="Talag J."/>
            <person name="Welchert J."/>
            <person name="Wing R.A."/>
        </authorList>
    </citation>
    <scope>NUCLEOTIDE SEQUENCE [LARGE SCALE GENOMIC DNA]</scope>
</reference>
<dbReference type="Proteomes" id="UP000026962">
    <property type="component" value="Chromosome 10"/>
</dbReference>
<name>A0A0E0M9K0_ORYPU</name>
<dbReference type="EnsemblPlants" id="OPUNC10G13820.1">
    <property type="protein sequence ID" value="OPUNC10G13820.1"/>
    <property type="gene ID" value="OPUNC10G13820"/>
</dbReference>
<evidence type="ECO:0000256" key="1">
    <source>
        <dbReference type="SAM" id="Coils"/>
    </source>
</evidence>
<protein>
    <submittedName>
        <fullName evidence="2">Uncharacterized protein</fullName>
    </submittedName>
</protein>
<evidence type="ECO:0000313" key="3">
    <source>
        <dbReference type="Proteomes" id="UP000026962"/>
    </source>
</evidence>
<evidence type="ECO:0000313" key="2">
    <source>
        <dbReference type="EnsemblPlants" id="OPUNC10G13820.1"/>
    </source>
</evidence>
<dbReference type="AlphaFoldDB" id="A0A0E0M9K0"/>
<keyword evidence="3" id="KW-1185">Reference proteome</keyword>
<keyword evidence="1" id="KW-0175">Coiled coil</keyword>
<sequence>MMNDARSDSSSRPPPVCLWISTAQVKMDAAALLEENQKLVKQLDAQKSEMRTFESKFKELRDENERAKLEEEYEEVKN</sequence>
<organism evidence="2">
    <name type="scientific">Oryza punctata</name>
    <name type="common">Red rice</name>
    <dbReference type="NCBI Taxonomy" id="4537"/>
    <lineage>
        <taxon>Eukaryota</taxon>
        <taxon>Viridiplantae</taxon>
        <taxon>Streptophyta</taxon>
        <taxon>Embryophyta</taxon>
        <taxon>Tracheophyta</taxon>
        <taxon>Spermatophyta</taxon>
        <taxon>Magnoliopsida</taxon>
        <taxon>Liliopsida</taxon>
        <taxon>Poales</taxon>
        <taxon>Poaceae</taxon>
        <taxon>BOP clade</taxon>
        <taxon>Oryzoideae</taxon>
        <taxon>Oryzeae</taxon>
        <taxon>Oryzinae</taxon>
        <taxon>Oryza</taxon>
    </lineage>
</organism>
<reference evidence="2" key="1">
    <citation type="submission" date="2015-04" db="UniProtKB">
        <authorList>
            <consortium name="EnsemblPlants"/>
        </authorList>
    </citation>
    <scope>IDENTIFICATION</scope>
</reference>